<accession>A0ABR4PKV0</accession>
<sequence>MESDNLAGSNTPTSRSGESRHVDNTTDHDNRKSASPVPKLEHESQASLNTIPSARISSLALHPGRGLFSAAENRARSLDDDVQMLDSSKEAEDTRPSSGTPREAFGNESDDELIEIQLESTPQEVRRSWEVNRNPLARESDGKLVKLKKEPGTEFEMRRFIKSAPLDSAADRALSSQRLMLKRNAGPSRYNDSPIQYPAESSKQASSSAPQAAASQSSSIFGPKSQTRNASEKVANESELIDKAMAPSGEDNAWMESHGDDELETLQALSHSLAQKHRSGTISQDEIVELNQIRDRIVVLKRLRSARNYDEQENELFVPEDDSTLRRYHRERLPYSKESDDASSQGSMEDWDPELQEILKDDFARRKGSSSSSKKPPRSRKKAPKDAREFVERAEEQRREKERKARQRKKKGKGKAVPSLPSRDKGKGKAKAGVPKLTRSMMREENDTARKMLADLLHNDAIADRVRNGYDPEPKITANTKKSQLDQLIASVPKNMDLRRKGQDKQEILRASKSFGYAKVKAVDGKWLPKGMLSSLYHHQLLGATFMLNRELSKNKPAGGINADAMGLGKTVEMLATMVGNPPTERDKRQGRKATLLVLPSAVISQWETEIRKHVKESVFPRILHYKASKKIPFITLCDQDIVLCSYAEVMNSFPYPDATALQRLGHGGLEKWLNEAHSMRGDLHKMRWYRIVLDEAHAIKNFKSRTALACQRLEGVYRWCLTGTPVLNRIEELYSYLRFLRIPYTNSYQEFVKWFCDPDARDCQSRIAAVLSFSMMRRNMNTKLLGHAIVSLPTPHPEIQYIDFSLEERIIYRITETRFRENINSYFARGTDQRNYGMFMVQLLRLRQCTSHPFMLEQTIKECWTAEDLALLRHKLKALGKSRAKDDRLYKRCKIWIDAAPADGDDGTETARFGRGKYGYEFKIGKFIKGTVGASREEFIDRVICSLCADVPRDPQITDCHHIFCKECLTGYMHEKVAQDEEYTECPTCQLVFTTTEPYTSNDITFPDDDIAEGSSQEGDHSQGSQRSRDQGLGRKGKDALGFEPSTKPSEWLAQSDGTKDMPLVPSAKTIALKAKILKWLDEAPCDKVSQKIVIFTQFRLLARIVGRIAEEEHWDYLYYTGDARDDHRTKVVKLFHSEPNIKILIAGLKCGGQGLNLTAANRCISLDLWWNHAVEQQAFGRTFRLGQDKETYFSRICVRNSVEMRILAMQADKLKIIERMMQDGEDVKNPPLDIKELASLFGYLNEDADGNLHVSADYVPDDFDEYDAAIDAAAATAEDDENQEKMQYEV</sequence>
<feature type="compositionally biased region" description="Basic and acidic residues" evidence="10">
    <location>
        <begin position="384"/>
        <end position="403"/>
    </location>
</feature>
<comment type="similarity">
    <text evidence="1">Belongs to the SNF2/RAD54 helicase family.</text>
</comment>
<evidence type="ECO:0000313" key="14">
    <source>
        <dbReference type="EMBL" id="KAL3423956.1"/>
    </source>
</evidence>
<feature type="compositionally biased region" description="Polar residues" evidence="10">
    <location>
        <begin position="1"/>
        <end position="16"/>
    </location>
</feature>
<keyword evidence="4 9" id="KW-0863">Zinc-finger</keyword>
<keyword evidence="3" id="KW-0547">Nucleotide-binding</keyword>
<dbReference type="PANTHER" id="PTHR45626:SF17">
    <property type="entry name" value="HELICASE-LIKE TRANSCRIPTION FACTOR"/>
    <property type="match status" value="1"/>
</dbReference>
<feature type="compositionally biased region" description="Polar residues" evidence="10">
    <location>
        <begin position="1015"/>
        <end position="1027"/>
    </location>
</feature>
<protein>
    <submittedName>
        <fullName evidence="14">SNF2 superfamily protein</fullName>
    </submittedName>
</protein>
<dbReference type="CDD" id="cd18008">
    <property type="entry name" value="DEXDc_SHPRH-like"/>
    <property type="match status" value="1"/>
</dbReference>
<feature type="region of interest" description="Disordered" evidence="10">
    <location>
        <begin position="361"/>
        <end position="434"/>
    </location>
</feature>
<dbReference type="SUPFAM" id="SSF57850">
    <property type="entry name" value="RING/U-box"/>
    <property type="match status" value="1"/>
</dbReference>
<feature type="region of interest" description="Disordered" evidence="10">
    <location>
        <begin position="182"/>
        <end position="238"/>
    </location>
</feature>
<gene>
    <name evidence="14" type="ORF">PVAG01_05703</name>
</gene>
<feature type="region of interest" description="Disordered" evidence="10">
    <location>
        <begin position="1001"/>
        <end position="1060"/>
    </location>
</feature>
<feature type="compositionally biased region" description="Basic and acidic residues" evidence="10">
    <location>
        <begin position="124"/>
        <end position="150"/>
    </location>
</feature>
<dbReference type="SMART" id="SM00490">
    <property type="entry name" value="HELICc"/>
    <property type="match status" value="1"/>
</dbReference>
<evidence type="ECO:0000256" key="6">
    <source>
        <dbReference type="ARBA" id="ARBA00022806"/>
    </source>
</evidence>
<dbReference type="CDD" id="cd18793">
    <property type="entry name" value="SF2_C_SNF"/>
    <property type="match status" value="1"/>
</dbReference>
<dbReference type="Pfam" id="PF00097">
    <property type="entry name" value="zf-C3HC4"/>
    <property type="match status" value="1"/>
</dbReference>
<evidence type="ECO:0000313" key="15">
    <source>
        <dbReference type="Proteomes" id="UP001629113"/>
    </source>
</evidence>
<dbReference type="InterPro" id="IPR018957">
    <property type="entry name" value="Znf_C3HC4_RING-type"/>
</dbReference>
<feature type="domain" description="Helicase ATP-binding" evidence="12">
    <location>
        <begin position="551"/>
        <end position="744"/>
    </location>
</feature>
<evidence type="ECO:0000256" key="7">
    <source>
        <dbReference type="ARBA" id="ARBA00022833"/>
    </source>
</evidence>
<organism evidence="14 15">
    <name type="scientific">Phlyctema vagabunda</name>
    <dbReference type="NCBI Taxonomy" id="108571"/>
    <lineage>
        <taxon>Eukaryota</taxon>
        <taxon>Fungi</taxon>
        <taxon>Dikarya</taxon>
        <taxon>Ascomycota</taxon>
        <taxon>Pezizomycotina</taxon>
        <taxon>Leotiomycetes</taxon>
        <taxon>Helotiales</taxon>
        <taxon>Dermateaceae</taxon>
        <taxon>Phlyctema</taxon>
    </lineage>
</organism>
<dbReference type="PROSITE" id="PS51194">
    <property type="entry name" value="HELICASE_CTER"/>
    <property type="match status" value="1"/>
</dbReference>
<dbReference type="SMART" id="SM00184">
    <property type="entry name" value="RING"/>
    <property type="match status" value="1"/>
</dbReference>
<evidence type="ECO:0000259" key="11">
    <source>
        <dbReference type="PROSITE" id="PS50089"/>
    </source>
</evidence>
<evidence type="ECO:0000256" key="1">
    <source>
        <dbReference type="ARBA" id="ARBA00007025"/>
    </source>
</evidence>
<dbReference type="SMART" id="SM00487">
    <property type="entry name" value="DEXDc"/>
    <property type="match status" value="1"/>
</dbReference>
<dbReference type="InterPro" id="IPR000330">
    <property type="entry name" value="SNF2_N"/>
</dbReference>
<dbReference type="InterPro" id="IPR050628">
    <property type="entry name" value="SNF2_RAD54_helicase_TF"/>
</dbReference>
<dbReference type="Gene3D" id="3.40.50.300">
    <property type="entry name" value="P-loop containing nucleotide triphosphate hydrolases"/>
    <property type="match status" value="1"/>
</dbReference>
<evidence type="ECO:0000256" key="3">
    <source>
        <dbReference type="ARBA" id="ARBA00022741"/>
    </source>
</evidence>
<feature type="domain" description="RING-type" evidence="11">
    <location>
        <begin position="946"/>
        <end position="991"/>
    </location>
</feature>
<feature type="domain" description="Helicase C-terminal" evidence="13">
    <location>
        <begin position="1077"/>
        <end position="1240"/>
    </location>
</feature>
<keyword evidence="2" id="KW-0479">Metal-binding</keyword>
<evidence type="ECO:0000259" key="12">
    <source>
        <dbReference type="PROSITE" id="PS51192"/>
    </source>
</evidence>
<dbReference type="InterPro" id="IPR049730">
    <property type="entry name" value="SNF2/RAD54-like_C"/>
</dbReference>
<dbReference type="Gene3D" id="3.30.40.10">
    <property type="entry name" value="Zinc/RING finger domain, C3HC4 (zinc finger)"/>
    <property type="match status" value="1"/>
</dbReference>
<dbReference type="InterPro" id="IPR038718">
    <property type="entry name" value="SNF2-like_sf"/>
</dbReference>
<feature type="region of interest" description="Disordered" evidence="10">
    <location>
        <begin position="72"/>
        <end position="150"/>
    </location>
</feature>
<feature type="compositionally biased region" description="Basic and acidic residues" evidence="10">
    <location>
        <begin position="17"/>
        <end position="32"/>
    </location>
</feature>
<dbReference type="InterPro" id="IPR013083">
    <property type="entry name" value="Znf_RING/FYVE/PHD"/>
</dbReference>
<feature type="region of interest" description="Disordered" evidence="10">
    <location>
        <begin position="1"/>
        <end position="49"/>
    </location>
</feature>
<dbReference type="PROSITE" id="PS00518">
    <property type="entry name" value="ZF_RING_1"/>
    <property type="match status" value="1"/>
</dbReference>
<feature type="compositionally biased region" description="Basic residues" evidence="10">
    <location>
        <begin position="404"/>
        <end position="414"/>
    </location>
</feature>
<dbReference type="EMBL" id="JBFCZG010000004">
    <property type="protein sequence ID" value="KAL3423956.1"/>
    <property type="molecule type" value="Genomic_DNA"/>
</dbReference>
<evidence type="ECO:0000256" key="8">
    <source>
        <dbReference type="ARBA" id="ARBA00022840"/>
    </source>
</evidence>
<keyword evidence="8" id="KW-0067">ATP-binding</keyword>
<evidence type="ECO:0000256" key="9">
    <source>
        <dbReference type="PROSITE-ProRule" id="PRU00175"/>
    </source>
</evidence>
<feature type="compositionally biased region" description="Low complexity" evidence="10">
    <location>
        <begin position="199"/>
        <end position="219"/>
    </location>
</feature>
<dbReference type="Proteomes" id="UP001629113">
    <property type="component" value="Unassembled WGS sequence"/>
</dbReference>
<keyword evidence="6" id="KW-0347">Helicase</keyword>
<dbReference type="PANTHER" id="PTHR45626">
    <property type="entry name" value="TRANSCRIPTION TERMINATION FACTOR 2-RELATED"/>
    <property type="match status" value="1"/>
</dbReference>
<dbReference type="InterPro" id="IPR017907">
    <property type="entry name" value="Znf_RING_CS"/>
</dbReference>
<keyword evidence="5" id="KW-0378">Hydrolase</keyword>
<evidence type="ECO:0000259" key="13">
    <source>
        <dbReference type="PROSITE" id="PS51194"/>
    </source>
</evidence>
<reference evidence="14 15" key="1">
    <citation type="submission" date="2024-06" db="EMBL/GenBank/DDBJ databases">
        <title>Complete genome of Phlyctema vagabunda strain 19-DSS-EL-015.</title>
        <authorList>
            <person name="Fiorenzani C."/>
        </authorList>
    </citation>
    <scope>NUCLEOTIDE SEQUENCE [LARGE SCALE GENOMIC DNA]</scope>
    <source>
        <strain evidence="14 15">19-DSS-EL-015</strain>
    </source>
</reference>
<dbReference type="InterPro" id="IPR001841">
    <property type="entry name" value="Znf_RING"/>
</dbReference>
<evidence type="ECO:0000256" key="10">
    <source>
        <dbReference type="SAM" id="MobiDB-lite"/>
    </source>
</evidence>
<keyword evidence="15" id="KW-1185">Reference proteome</keyword>
<dbReference type="InterPro" id="IPR014001">
    <property type="entry name" value="Helicase_ATP-bd"/>
</dbReference>
<dbReference type="PROSITE" id="PS51192">
    <property type="entry name" value="HELICASE_ATP_BIND_1"/>
    <property type="match status" value="1"/>
</dbReference>
<dbReference type="Pfam" id="PF00176">
    <property type="entry name" value="SNF2-rel_dom"/>
    <property type="match status" value="1"/>
</dbReference>
<name>A0ABR4PKV0_9HELO</name>
<keyword evidence="7" id="KW-0862">Zinc</keyword>
<dbReference type="InterPro" id="IPR027417">
    <property type="entry name" value="P-loop_NTPase"/>
</dbReference>
<dbReference type="Gene3D" id="3.40.50.10810">
    <property type="entry name" value="Tandem AAA-ATPase domain"/>
    <property type="match status" value="1"/>
</dbReference>
<dbReference type="Pfam" id="PF00271">
    <property type="entry name" value="Helicase_C"/>
    <property type="match status" value="1"/>
</dbReference>
<dbReference type="PROSITE" id="PS50089">
    <property type="entry name" value="ZF_RING_2"/>
    <property type="match status" value="1"/>
</dbReference>
<dbReference type="SUPFAM" id="SSF52540">
    <property type="entry name" value="P-loop containing nucleoside triphosphate hydrolases"/>
    <property type="match status" value="2"/>
</dbReference>
<proteinExistence type="inferred from homology"/>
<feature type="compositionally biased region" description="Basic and acidic residues" evidence="10">
    <location>
        <begin position="1028"/>
        <end position="1042"/>
    </location>
</feature>
<dbReference type="InterPro" id="IPR001650">
    <property type="entry name" value="Helicase_C-like"/>
</dbReference>
<evidence type="ECO:0000256" key="2">
    <source>
        <dbReference type="ARBA" id="ARBA00022723"/>
    </source>
</evidence>
<evidence type="ECO:0000256" key="5">
    <source>
        <dbReference type="ARBA" id="ARBA00022801"/>
    </source>
</evidence>
<evidence type="ECO:0000256" key="4">
    <source>
        <dbReference type="ARBA" id="ARBA00022771"/>
    </source>
</evidence>
<comment type="caution">
    <text evidence="14">The sequence shown here is derived from an EMBL/GenBank/DDBJ whole genome shotgun (WGS) entry which is preliminary data.</text>
</comment>